<dbReference type="STRING" id="1121400.SAMN02746065_13511"/>
<dbReference type="InterPro" id="IPR013785">
    <property type="entry name" value="Aldolase_TIM"/>
</dbReference>
<dbReference type="GO" id="GO:0006537">
    <property type="term" value="P:glutamate biosynthetic process"/>
    <property type="evidence" value="ECO:0007669"/>
    <property type="project" value="InterPro"/>
</dbReference>
<proteinExistence type="inferred from homology"/>
<sequence length="509" mass="55589">MTYSPTLSSGFTFAKNRSSFISPQSGMCSFCTEDCGGTCELAQAAVLGAQTVYPTTTGNNQIASEKNYPIDFSHFNINGRVFGAQGGQATQDEATIFNVNLERTYGMINPVKMAMPVILPALIKLNWQDYFSGAAMAGVTCVIGEDARNKEPNLKINNGQVSDLPLLEDALDCFRRYDRGFGQIVLQCNAEDNLMGVPKIAVEKYGAKAMEIKFGQAAKGTQPAIRVTNLKTAQLKQAQGNLVHPDPSDPAVQKAYEEGTCPNFYTYGRLPLWTEESLTEHIAMLRDMGVENIYFKMAGFDRADIERVIRLACLAQVDMVTFDGAGGGSGYSPSKMMNEWSLPTVCLEDAVVRISRQLEAQGLTLPAMVITGGFASEDQVFKGLAYGDGYVQGIGLCRASMAAAMTAKNIGQQIREGNVPERFKSYGTTIEEIFCDLPDLRALYGTRANGFPTGAMGVFSYLNKIAFGLKHFAALNRKFDIGLLDKSDLIPLTADARDLMTNRWFVPRQ</sequence>
<dbReference type="GO" id="GO:0015930">
    <property type="term" value="F:glutamate synthase activity"/>
    <property type="evidence" value="ECO:0007669"/>
    <property type="project" value="InterPro"/>
</dbReference>
<dbReference type="AlphaFoldDB" id="A0A1W2ELJ4"/>
<dbReference type="InterPro" id="IPR002932">
    <property type="entry name" value="Glu_synthdom"/>
</dbReference>
<dbReference type="Gene3D" id="3.20.20.70">
    <property type="entry name" value="Aldolase class I"/>
    <property type="match status" value="1"/>
</dbReference>
<keyword evidence="4" id="KW-1185">Reference proteome</keyword>
<dbReference type="Pfam" id="PF01645">
    <property type="entry name" value="Glu_synthase"/>
    <property type="match status" value="1"/>
</dbReference>
<name>A0A1W2ELJ4_9BACT</name>
<protein>
    <submittedName>
        <fullName evidence="3">Glutamate synthase domain-containing protein 2</fullName>
    </submittedName>
</protein>
<organism evidence="3 4">
    <name type="scientific">Desulfocicer vacuolatum DSM 3385</name>
    <dbReference type="NCBI Taxonomy" id="1121400"/>
    <lineage>
        <taxon>Bacteria</taxon>
        <taxon>Pseudomonadati</taxon>
        <taxon>Thermodesulfobacteriota</taxon>
        <taxon>Desulfobacteria</taxon>
        <taxon>Desulfobacterales</taxon>
        <taxon>Desulfobacteraceae</taxon>
        <taxon>Desulfocicer</taxon>
    </lineage>
</organism>
<comment type="similarity">
    <text evidence="1">Belongs to the glutamate synthase family.</text>
</comment>
<dbReference type="RefSeq" id="WP_084071649.1">
    <property type="nucleotide sequence ID" value="NZ_FWXY01000035.1"/>
</dbReference>
<dbReference type="EMBL" id="FWXY01000035">
    <property type="protein sequence ID" value="SMD10590.1"/>
    <property type="molecule type" value="Genomic_DNA"/>
</dbReference>
<feature type="domain" description="Glutamate synthase" evidence="2">
    <location>
        <begin position="275"/>
        <end position="389"/>
    </location>
</feature>
<evidence type="ECO:0000259" key="2">
    <source>
        <dbReference type="Pfam" id="PF01645"/>
    </source>
</evidence>
<evidence type="ECO:0000313" key="4">
    <source>
        <dbReference type="Proteomes" id="UP000192418"/>
    </source>
</evidence>
<accession>A0A1W2ELJ4</accession>
<dbReference type="Proteomes" id="UP000192418">
    <property type="component" value="Unassembled WGS sequence"/>
</dbReference>
<reference evidence="3 4" key="1">
    <citation type="submission" date="2017-04" db="EMBL/GenBank/DDBJ databases">
        <authorList>
            <person name="Afonso C.L."/>
            <person name="Miller P.J."/>
            <person name="Scott M.A."/>
            <person name="Spackman E."/>
            <person name="Goraichik I."/>
            <person name="Dimitrov K.M."/>
            <person name="Suarez D.L."/>
            <person name="Swayne D.E."/>
        </authorList>
    </citation>
    <scope>NUCLEOTIDE SEQUENCE [LARGE SCALE GENOMIC DNA]</scope>
    <source>
        <strain evidence="3 4">DSM 3385</strain>
    </source>
</reference>
<gene>
    <name evidence="3" type="ORF">SAMN02746065_13511</name>
</gene>
<evidence type="ECO:0000313" key="3">
    <source>
        <dbReference type="EMBL" id="SMD10590.1"/>
    </source>
</evidence>
<dbReference type="SUPFAM" id="SSF51395">
    <property type="entry name" value="FMN-linked oxidoreductases"/>
    <property type="match status" value="1"/>
</dbReference>
<evidence type="ECO:0000256" key="1">
    <source>
        <dbReference type="ARBA" id="ARBA00009716"/>
    </source>
</evidence>
<dbReference type="OrthoDB" id="9758182at2"/>